<evidence type="ECO:0000313" key="1">
    <source>
        <dbReference type="EMBL" id="VDM55710.1"/>
    </source>
</evidence>
<organism evidence="3">
    <name type="scientific">Angiostrongylus costaricensis</name>
    <name type="common">Nematode worm</name>
    <dbReference type="NCBI Taxonomy" id="334426"/>
    <lineage>
        <taxon>Eukaryota</taxon>
        <taxon>Metazoa</taxon>
        <taxon>Ecdysozoa</taxon>
        <taxon>Nematoda</taxon>
        <taxon>Chromadorea</taxon>
        <taxon>Rhabditida</taxon>
        <taxon>Rhabditina</taxon>
        <taxon>Rhabditomorpha</taxon>
        <taxon>Strongyloidea</taxon>
        <taxon>Metastrongylidae</taxon>
        <taxon>Angiostrongylus</taxon>
    </lineage>
</organism>
<gene>
    <name evidence="1" type="ORF">ACOC_LOCUS4125</name>
</gene>
<reference evidence="3" key="1">
    <citation type="submission" date="2017-02" db="UniProtKB">
        <authorList>
            <consortium name="WormBaseParasite"/>
        </authorList>
    </citation>
    <scope>IDENTIFICATION</scope>
</reference>
<proteinExistence type="predicted"/>
<protein>
    <submittedName>
        <fullName evidence="3">Fe2OG dioxygenase domain-containing protein</fullName>
    </submittedName>
</protein>
<keyword evidence="2" id="KW-1185">Reference proteome</keyword>
<dbReference type="Proteomes" id="UP000267027">
    <property type="component" value="Unassembled WGS sequence"/>
</dbReference>
<dbReference type="AlphaFoldDB" id="A0A0R3PIE8"/>
<dbReference type="WBParaSite" id="ACOC_0000412501-mRNA-1">
    <property type="protein sequence ID" value="ACOC_0000412501-mRNA-1"/>
    <property type="gene ID" value="ACOC_0000412501"/>
</dbReference>
<reference evidence="1 2" key="2">
    <citation type="submission" date="2018-11" db="EMBL/GenBank/DDBJ databases">
        <authorList>
            <consortium name="Pathogen Informatics"/>
        </authorList>
    </citation>
    <scope>NUCLEOTIDE SEQUENCE [LARGE SCALE GENOMIC DNA]</scope>
    <source>
        <strain evidence="1 2">Costa Rica</strain>
    </source>
</reference>
<dbReference type="EMBL" id="UYYA01002102">
    <property type="protein sequence ID" value="VDM55710.1"/>
    <property type="molecule type" value="Genomic_DNA"/>
</dbReference>
<name>A0A0R3PIE8_ANGCS</name>
<accession>A0A0R3PIE8</accession>
<sequence length="33" mass="3681">MGEARLLHRSVLHRSAEGTVLRQGMQSVSFIVD</sequence>
<evidence type="ECO:0000313" key="2">
    <source>
        <dbReference type="Proteomes" id="UP000267027"/>
    </source>
</evidence>
<evidence type="ECO:0000313" key="3">
    <source>
        <dbReference type="WBParaSite" id="ACOC_0000412501-mRNA-1"/>
    </source>
</evidence>